<organism evidence="4 5">
    <name type="scientific">Hydrogenispora ethanolica</name>
    <dbReference type="NCBI Taxonomy" id="1082276"/>
    <lineage>
        <taxon>Bacteria</taxon>
        <taxon>Bacillati</taxon>
        <taxon>Bacillota</taxon>
        <taxon>Hydrogenispora</taxon>
    </lineage>
</organism>
<evidence type="ECO:0000256" key="2">
    <source>
        <dbReference type="SAM" id="SignalP"/>
    </source>
</evidence>
<feature type="chain" id="PRO_5020644676" description="DUF4015 domain-containing protein" evidence="2">
    <location>
        <begin position="24"/>
        <end position="380"/>
    </location>
</feature>
<gene>
    <name evidence="4" type="ORF">EDC14_100262</name>
</gene>
<reference evidence="4 5" key="1">
    <citation type="submission" date="2019-03" db="EMBL/GenBank/DDBJ databases">
        <title>Genomic Encyclopedia of Type Strains, Phase IV (KMG-IV): sequencing the most valuable type-strain genomes for metagenomic binning, comparative biology and taxonomic classification.</title>
        <authorList>
            <person name="Goeker M."/>
        </authorList>
    </citation>
    <scope>NUCLEOTIDE SEQUENCE [LARGE SCALE GENOMIC DNA]</scope>
    <source>
        <strain evidence="4 5">LX-B</strain>
    </source>
</reference>
<evidence type="ECO:0000313" key="5">
    <source>
        <dbReference type="Proteomes" id="UP000295008"/>
    </source>
</evidence>
<dbReference type="InterPro" id="IPR017853">
    <property type="entry name" value="GH"/>
</dbReference>
<dbReference type="RefSeq" id="WP_165907723.1">
    <property type="nucleotide sequence ID" value="NZ_SLUN01000002.1"/>
</dbReference>
<dbReference type="Gene3D" id="3.20.20.80">
    <property type="entry name" value="Glycosidases"/>
    <property type="match status" value="1"/>
</dbReference>
<dbReference type="EMBL" id="SLUN01000002">
    <property type="protein sequence ID" value="TCL76309.1"/>
    <property type="molecule type" value="Genomic_DNA"/>
</dbReference>
<evidence type="ECO:0000313" key="4">
    <source>
        <dbReference type="EMBL" id="TCL76309.1"/>
    </source>
</evidence>
<keyword evidence="2" id="KW-0732">Signal</keyword>
<dbReference type="InterPro" id="IPR025275">
    <property type="entry name" value="DUF4015"/>
</dbReference>
<sequence length="380" mass="42511">MKKAAVAMVGMIVFAASMTLAFAQPKPAVEKPPVKKHSLAQAGTRPGVKPSAAPLPRKFAVPQPVRGIYITSWIAGSSRIDELIGFVKKTQVNTLVIDVKDDTGMISYPSELPMAKKIGAGSRRAPQLRELLARLRQEHIYTIARIVVFKDPLLAQERPELAVRDKNGGLWRDHKGMVWVDPHSRQVWQYNLNIAKEAVALGFQEIQFDYVRFLSDGRIRNCVYPFANGAPQEDVIRDFLLYAKGELNAMGVPLSADIFGLVLSVPNDNNIGQKLEKIAAATDYISPMVYPSHYPKGTFGIAVPDRHPYEIVCRAMQDALQRIPGSEGKLRPWLQDFNLGNPYGREQLELQIKALHANGIRDWLFWNPSNRYDASKYPAK</sequence>
<dbReference type="Pfam" id="PF13200">
    <property type="entry name" value="DUF4015"/>
    <property type="match status" value="1"/>
</dbReference>
<feature type="region of interest" description="Disordered" evidence="1">
    <location>
        <begin position="32"/>
        <end position="53"/>
    </location>
</feature>
<evidence type="ECO:0000259" key="3">
    <source>
        <dbReference type="Pfam" id="PF13200"/>
    </source>
</evidence>
<evidence type="ECO:0000256" key="1">
    <source>
        <dbReference type="SAM" id="MobiDB-lite"/>
    </source>
</evidence>
<feature type="signal peptide" evidence="2">
    <location>
        <begin position="1"/>
        <end position="23"/>
    </location>
</feature>
<feature type="domain" description="DUF4015" evidence="3">
    <location>
        <begin position="67"/>
        <end position="372"/>
    </location>
</feature>
<keyword evidence="5" id="KW-1185">Reference proteome</keyword>
<protein>
    <recommendedName>
        <fullName evidence="3">DUF4015 domain-containing protein</fullName>
    </recommendedName>
</protein>
<dbReference type="AlphaFoldDB" id="A0A4R1SAD0"/>
<proteinExistence type="predicted"/>
<comment type="caution">
    <text evidence="4">The sequence shown here is derived from an EMBL/GenBank/DDBJ whole genome shotgun (WGS) entry which is preliminary data.</text>
</comment>
<accession>A0A4R1SAD0</accession>
<name>A0A4R1SAD0_HYDET</name>
<dbReference type="Proteomes" id="UP000295008">
    <property type="component" value="Unassembled WGS sequence"/>
</dbReference>
<dbReference type="SUPFAM" id="SSF51445">
    <property type="entry name" value="(Trans)glycosidases"/>
    <property type="match status" value="1"/>
</dbReference>